<dbReference type="Gene3D" id="1.10.10.60">
    <property type="entry name" value="Homeodomain-like"/>
    <property type="match status" value="1"/>
</dbReference>
<dbReference type="GO" id="GO:0003700">
    <property type="term" value="F:DNA-binding transcription factor activity"/>
    <property type="evidence" value="ECO:0007669"/>
    <property type="project" value="InterPro"/>
</dbReference>
<evidence type="ECO:0000313" key="6">
    <source>
        <dbReference type="Proteomes" id="UP000232883"/>
    </source>
</evidence>
<dbReference type="AlphaFoldDB" id="A0A2K8Z7T9"/>
<feature type="domain" description="HTH araC/xylS-type" evidence="4">
    <location>
        <begin position="161"/>
        <end position="264"/>
    </location>
</feature>
<reference evidence="5 6" key="1">
    <citation type="submission" date="2017-11" db="EMBL/GenBank/DDBJ databases">
        <title>Taxonomic description and genome sequences of Spirosoma HA7 sp. nov., isolated from pollen microhabitat of Corylus avellana.</title>
        <authorList>
            <person name="Ambika Manirajan B."/>
            <person name="Suarez C."/>
            <person name="Ratering S."/>
            <person name="Geissler-Plaum R."/>
            <person name="Cardinale M."/>
            <person name="Sylvia S."/>
        </authorList>
    </citation>
    <scope>NUCLEOTIDE SEQUENCE [LARGE SCALE GENOMIC DNA]</scope>
    <source>
        <strain evidence="5 6">HA7</strain>
    </source>
</reference>
<dbReference type="Proteomes" id="UP000232883">
    <property type="component" value="Chromosome"/>
</dbReference>
<accession>A0A2K8Z7T9</accession>
<protein>
    <recommendedName>
        <fullName evidence="4">HTH araC/xylS-type domain-containing protein</fullName>
    </recommendedName>
</protein>
<dbReference type="KEGG" id="spir:CWM47_31395"/>
<dbReference type="PANTHER" id="PTHR46796:SF13">
    <property type="entry name" value="HTH-TYPE TRANSCRIPTIONAL ACTIVATOR RHAS"/>
    <property type="match status" value="1"/>
</dbReference>
<sequence>MFEYHDFFTTPPLDQTIRKFWLLDNHANSQPVLNQHVLPNGCFNVACVKGEGAVIRTRNGELTMLPAYYFCGQATQSVDVLIRPFTQLLMLQLHPWSLSALTNQSVKDITDTVLPLTDILPQLASLFDQVRTQKDQSNHWPNAMMSVVESGWLSLLTTTPHPLLQQACQRLMQQKGSNSVQELAQTMNCSTRLLEKLFKHYIGLSPKRFSTILRVRAVVDAIRSKPADQSLAQVAADHGFYDEAHFSHTVKELIHHSPGRFDPTHYLLPLTSSGY</sequence>
<dbReference type="EMBL" id="CP025096">
    <property type="protein sequence ID" value="AUD05957.1"/>
    <property type="molecule type" value="Genomic_DNA"/>
</dbReference>
<evidence type="ECO:0000256" key="1">
    <source>
        <dbReference type="ARBA" id="ARBA00023015"/>
    </source>
</evidence>
<name>A0A2K8Z7T9_9BACT</name>
<keyword evidence="3" id="KW-0804">Transcription</keyword>
<dbReference type="Pfam" id="PF20240">
    <property type="entry name" value="DUF6597"/>
    <property type="match status" value="1"/>
</dbReference>
<dbReference type="RefSeq" id="WP_100992508.1">
    <property type="nucleotide sequence ID" value="NZ_CP025096.1"/>
</dbReference>
<dbReference type="Pfam" id="PF12833">
    <property type="entry name" value="HTH_18"/>
    <property type="match status" value="1"/>
</dbReference>
<dbReference type="OrthoDB" id="635259at2"/>
<evidence type="ECO:0000313" key="5">
    <source>
        <dbReference type="EMBL" id="AUD05957.1"/>
    </source>
</evidence>
<dbReference type="PROSITE" id="PS01124">
    <property type="entry name" value="HTH_ARAC_FAMILY_2"/>
    <property type="match status" value="1"/>
</dbReference>
<organism evidence="5 6">
    <name type="scientific">Spirosoma pollinicola</name>
    <dbReference type="NCBI Taxonomy" id="2057025"/>
    <lineage>
        <taxon>Bacteria</taxon>
        <taxon>Pseudomonadati</taxon>
        <taxon>Bacteroidota</taxon>
        <taxon>Cytophagia</taxon>
        <taxon>Cytophagales</taxon>
        <taxon>Cytophagaceae</taxon>
        <taxon>Spirosoma</taxon>
    </lineage>
</organism>
<evidence type="ECO:0000256" key="3">
    <source>
        <dbReference type="ARBA" id="ARBA00023163"/>
    </source>
</evidence>
<dbReference type="InterPro" id="IPR046532">
    <property type="entry name" value="DUF6597"/>
</dbReference>
<dbReference type="SMART" id="SM00342">
    <property type="entry name" value="HTH_ARAC"/>
    <property type="match status" value="1"/>
</dbReference>
<keyword evidence="1" id="KW-0805">Transcription regulation</keyword>
<keyword evidence="2" id="KW-0238">DNA-binding</keyword>
<gene>
    <name evidence="5" type="ORF">CWM47_31395</name>
</gene>
<keyword evidence="6" id="KW-1185">Reference proteome</keyword>
<dbReference type="GO" id="GO:0043565">
    <property type="term" value="F:sequence-specific DNA binding"/>
    <property type="evidence" value="ECO:0007669"/>
    <property type="project" value="InterPro"/>
</dbReference>
<dbReference type="InterPro" id="IPR018060">
    <property type="entry name" value="HTH_AraC"/>
</dbReference>
<evidence type="ECO:0000256" key="2">
    <source>
        <dbReference type="ARBA" id="ARBA00023125"/>
    </source>
</evidence>
<dbReference type="PANTHER" id="PTHR46796">
    <property type="entry name" value="HTH-TYPE TRANSCRIPTIONAL ACTIVATOR RHAS-RELATED"/>
    <property type="match status" value="1"/>
</dbReference>
<dbReference type="InterPro" id="IPR050204">
    <property type="entry name" value="AraC_XylS_family_regulators"/>
</dbReference>
<evidence type="ECO:0000259" key="4">
    <source>
        <dbReference type="PROSITE" id="PS01124"/>
    </source>
</evidence>
<proteinExistence type="predicted"/>